<gene>
    <name evidence="2" type="ORF">PSTT_02052</name>
</gene>
<name>A0A2S4W1A0_9BASI</name>
<sequence length="115" mass="12633">LKMQLPTILQIQIAMMFLIQGDTAHANTPNNFGCLDRVPNHPVAGCVVLGPGENEVNLMGPPSNLDISAYDCTRADPSCQRPTCCSELTWVQSVLSVGVWNRECREIDGSEIQKY</sequence>
<comment type="caution">
    <text evidence="2">The sequence shown here is derived from an EMBL/GenBank/DDBJ whole genome shotgun (WGS) entry which is preliminary data.</text>
</comment>
<feature type="chain" id="PRO_5015471834" description="Hydrophobin" evidence="1">
    <location>
        <begin position="27"/>
        <end position="115"/>
    </location>
</feature>
<dbReference type="EMBL" id="PKSL01000012">
    <property type="protein sequence ID" value="POW15509.1"/>
    <property type="molecule type" value="Genomic_DNA"/>
</dbReference>
<keyword evidence="1" id="KW-0732">Signal</keyword>
<keyword evidence="3" id="KW-1185">Reference proteome</keyword>
<dbReference type="Proteomes" id="UP000239156">
    <property type="component" value="Unassembled WGS sequence"/>
</dbReference>
<proteinExistence type="predicted"/>
<dbReference type="VEuPathDB" id="FungiDB:PSTT_02052"/>
<evidence type="ECO:0000256" key="1">
    <source>
        <dbReference type="SAM" id="SignalP"/>
    </source>
</evidence>
<accession>A0A2S4W1A0</accession>
<evidence type="ECO:0000313" key="2">
    <source>
        <dbReference type="EMBL" id="POW15509.1"/>
    </source>
</evidence>
<feature type="signal peptide" evidence="1">
    <location>
        <begin position="1"/>
        <end position="26"/>
    </location>
</feature>
<dbReference type="VEuPathDB" id="FungiDB:PSHT_16333"/>
<evidence type="ECO:0008006" key="4">
    <source>
        <dbReference type="Google" id="ProtNLM"/>
    </source>
</evidence>
<reference evidence="2" key="1">
    <citation type="submission" date="2017-12" db="EMBL/GenBank/DDBJ databases">
        <title>Gene loss provides genomic basis for host adaptation in cereal stripe rust fungi.</title>
        <authorList>
            <person name="Xia C."/>
        </authorList>
    </citation>
    <scope>NUCLEOTIDE SEQUENCE [LARGE SCALE GENOMIC DNA]</scope>
    <source>
        <strain evidence="2">93-210</strain>
    </source>
</reference>
<dbReference type="AlphaFoldDB" id="A0A2S4W1A0"/>
<evidence type="ECO:0000313" key="3">
    <source>
        <dbReference type="Proteomes" id="UP000239156"/>
    </source>
</evidence>
<feature type="non-terminal residue" evidence="2">
    <location>
        <position position="1"/>
    </location>
</feature>
<organism evidence="2 3">
    <name type="scientific">Puccinia striiformis</name>
    <dbReference type="NCBI Taxonomy" id="27350"/>
    <lineage>
        <taxon>Eukaryota</taxon>
        <taxon>Fungi</taxon>
        <taxon>Dikarya</taxon>
        <taxon>Basidiomycota</taxon>
        <taxon>Pucciniomycotina</taxon>
        <taxon>Pucciniomycetes</taxon>
        <taxon>Pucciniales</taxon>
        <taxon>Pucciniaceae</taxon>
        <taxon>Puccinia</taxon>
    </lineage>
</organism>
<protein>
    <recommendedName>
        <fullName evidence="4">Hydrophobin</fullName>
    </recommendedName>
</protein>